<protein>
    <submittedName>
        <fullName evidence="3">Ubiquitin</fullName>
    </submittedName>
</protein>
<dbReference type="InterPro" id="IPR029071">
    <property type="entry name" value="Ubiquitin-like_domsf"/>
</dbReference>
<evidence type="ECO:0000256" key="2">
    <source>
        <dbReference type="PIRNR" id="PIRNR037793"/>
    </source>
</evidence>
<dbReference type="EMBL" id="JAOUSF010000002">
    <property type="protein sequence ID" value="MCU9612786.1"/>
    <property type="molecule type" value="Genomic_DNA"/>
</dbReference>
<evidence type="ECO:0000313" key="4">
    <source>
        <dbReference type="Proteomes" id="UP001209318"/>
    </source>
</evidence>
<dbReference type="RefSeq" id="WP_263071998.1">
    <property type="nucleotide sequence ID" value="NZ_JAOUSF010000002.1"/>
</dbReference>
<reference evidence="3" key="1">
    <citation type="submission" date="2022-10" db="EMBL/GenBank/DDBJ databases">
        <title>Description of Fervidibacillus gen. nov. in the family Fervidibacillaceae fam. nov. with two species, Fervidibacillus albus sp. nov., and Fervidibacillus halotolerans sp. nov., isolated from tidal flat sediments.</title>
        <authorList>
            <person name="Kwon K.K."/>
            <person name="Yang S.-H."/>
        </authorList>
    </citation>
    <scope>NUCLEOTIDE SEQUENCE</scope>
    <source>
        <strain evidence="3">JCM 19140</strain>
    </source>
</reference>
<dbReference type="InterPro" id="IPR024962">
    <property type="entry name" value="YukD-like"/>
</dbReference>
<dbReference type="AlphaFoldDB" id="A0AAE3IST0"/>
<gene>
    <name evidence="3" type="ORF">OEV98_04390</name>
</gene>
<evidence type="ECO:0000313" key="3">
    <source>
        <dbReference type="EMBL" id="MCU9612786.1"/>
    </source>
</evidence>
<dbReference type="Proteomes" id="UP001209318">
    <property type="component" value="Unassembled WGS sequence"/>
</dbReference>
<dbReference type="SUPFAM" id="SSF54236">
    <property type="entry name" value="Ubiquitin-like"/>
    <property type="match status" value="1"/>
</dbReference>
<name>A0AAE3IST0_9BACI</name>
<dbReference type="InterPro" id="IPR014921">
    <property type="entry name" value="EsaB"/>
</dbReference>
<comment type="similarity">
    <text evidence="1 2">Belongs to the EsaB family.</text>
</comment>
<accession>A0AAE3IST0</accession>
<dbReference type="Gene3D" id="3.10.20.90">
    <property type="entry name" value="Phosphatidylinositol 3-kinase Catalytic Subunit, Chain A, domain 1"/>
    <property type="match status" value="1"/>
</dbReference>
<keyword evidence="4" id="KW-1185">Reference proteome</keyword>
<comment type="caution">
    <text evidence="3">The sequence shown here is derived from an EMBL/GenBank/DDBJ whole genome shotgun (WGS) entry which is preliminary data.</text>
</comment>
<evidence type="ECO:0000256" key="1">
    <source>
        <dbReference type="ARBA" id="ARBA00011007"/>
    </source>
</evidence>
<dbReference type="PIRSF" id="PIRSF037793">
    <property type="entry name" value="DUF_ubiquitin-like_YukD"/>
    <property type="match status" value="1"/>
</dbReference>
<organism evidence="3 4">
    <name type="scientific">Perspicuibacillus lycopersici</name>
    <dbReference type="NCBI Taxonomy" id="1325689"/>
    <lineage>
        <taxon>Bacteria</taxon>
        <taxon>Bacillati</taxon>
        <taxon>Bacillota</taxon>
        <taxon>Bacilli</taxon>
        <taxon>Bacillales</taxon>
        <taxon>Bacillaceae</taxon>
        <taxon>Perspicuibacillus</taxon>
    </lineage>
</organism>
<sequence>MYIQITVDLKNYTNEVFDLRLSNYHSIKKFIHIIWQAKYIPTPPTEGYWIRVQNKELVLNGDKTLISAGITNGDRIEIL</sequence>
<dbReference type="Pfam" id="PF08817">
    <property type="entry name" value="YukD"/>
    <property type="match status" value="1"/>
</dbReference>
<proteinExistence type="inferred from homology"/>